<dbReference type="EMBL" id="GL732533">
    <property type="protein sequence ID" value="EFX84889.1"/>
    <property type="molecule type" value="Genomic_DNA"/>
</dbReference>
<protein>
    <recommendedName>
        <fullName evidence="6">RRM domain-containing protein</fullName>
    </recommendedName>
</protein>
<evidence type="ECO:0000313" key="7">
    <source>
        <dbReference type="EMBL" id="EFX84889.1"/>
    </source>
</evidence>
<dbReference type="PROSITE" id="PS50102">
    <property type="entry name" value="RRM"/>
    <property type="match status" value="1"/>
</dbReference>
<dbReference type="OrthoDB" id="21467at2759"/>
<dbReference type="KEGG" id="dpx:DAPPUDRAFT_222793"/>
<accession>E9G682</accession>
<dbReference type="CDD" id="cd12307">
    <property type="entry name" value="RRM_NIFK_like"/>
    <property type="match status" value="1"/>
</dbReference>
<dbReference type="GO" id="GO:0000480">
    <property type="term" value="P:endonucleolytic cleavage in 5'-ETS of tricistronic rRNA transcript (SSU-rRNA, 5.8S rRNA, LSU-rRNA)"/>
    <property type="evidence" value="ECO:0000318"/>
    <property type="project" value="GO_Central"/>
</dbReference>
<organism evidence="7 8">
    <name type="scientific">Daphnia pulex</name>
    <name type="common">Water flea</name>
    <dbReference type="NCBI Taxonomy" id="6669"/>
    <lineage>
        <taxon>Eukaryota</taxon>
        <taxon>Metazoa</taxon>
        <taxon>Ecdysozoa</taxon>
        <taxon>Arthropoda</taxon>
        <taxon>Crustacea</taxon>
        <taxon>Branchiopoda</taxon>
        <taxon>Diplostraca</taxon>
        <taxon>Cladocera</taxon>
        <taxon>Anomopoda</taxon>
        <taxon>Daphniidae</taxon>
        <taxon>Daphnia</taxon>
    </lineage>
</organism>
<dbReference type="PANTHER" id="PTHR46754">
    <property type="entry name" value="MKI67 FHA DOMAIN-INTERACTING NUCLEOLAR PHOSPHOPROTEIN"/>
    <property type="match status" value="1"/>
</dbReference>
<dbReference type="Proteomes" id="UP000000305">
    <property type="component" value="Unassembled WGS sequence"/>
</dbReference>
<proteinExistence type="predicted"/>
<dbReference type="InterPro" id="IPR035979">
    <property type="entry name" value="RBD_domain_sf"/>
</dbReference>
<evidence type="ECO:0000256" key="3">
    <source>
        <dbReference type="ARBA" id="ARBA00023242"/>
    </source>
</evidence>
<dbReference type="GO" id="GO:0000472">
    <property type="term" value="P:endonucleolytic cleavage to generate mature 5'-end of SSU-rRNA from (SSU-rRNA, 5.8S rRNA, LSU-rRNA)"/>
    <property type="evidence" value="ECO:0000318"/>
    <property type="project" value="GO_Central"/>
</dbReference>
<dbReference type="InterPro" id="IPR000504">
    <property type="entry name" value="RRM_dom"/>
</dbReference>
<feature type="compositionally biased region" description="Basic residues" evidence="5">
    <location>
        <begin position="57"/>
        <end position="66"/>
    </location>
</feature>
<feature type="region of interest" description="Disordered" evidence="5">
    <location>
        <begin position="1"/>
        <end position="22"/>
    </location>
</feature>
<keyword evidence="8" id="KW-1185">Reference proteome</keyword>
<keyword evidence="2 4" id="KW-0694">RNA-binding</keyword>
<feature type="region of interest" description="Disordered" evidence="5">
    <location>
        <begin position="57"/>
        <end position="80"/>
    </location>
</feature>
<dbReference type="GO" id="GO:0034462">
    <property type="term" value="P:small-subunit processome assembly"/>
    <property type="evidence" value="ECO:0000318"/>
    <property type="project" value="GO_Central"/>
</dbReference>
<evidence type="ECO:0000256" key="1">
    <source>
        <dbReference type="ARBA" id="ARBA00004604"/>
    </source>
</evidence>
<keyword evidence="3" id="KW-0539">Nucleus</keyword>
<comment type="subcellular location">
    <subcellularLocation>
        <location evidence="1">Nucleus</location>
        <location evidence="1">Nucleolus</location>
    </subcellularLocation>
</comment>
<sequence length="464" mass="51070">MTDVAQEIKKSEKKKKTDVRKTAVEKTAVKKNAVKKTAVKSTKSDATLLKDAKKRIMSLQKKTKKDSKKEGKVKVKTTKKNPKKRGVVYLGHIPHGFYEEELRGFFSQFGEVSRVKVSRSSKTGKSRGYAFIEFAFNDVAKIVAETMNNYLMFERLVKAQYIPPEKVHSNTFPIRFMTPECYPALVRRNRVLSKQDKPVTKVNKMKHRSRIQFKIGRAVSGLKKLGIDHHPQIYDPEAGQLQNESISLTNDDEVPQLVAILPSTTTENKPSKKVGKALKKDNVKVKPTTDSTPTKPTNVTADAVSVAVQPTTPEKTSPKITRNQRKALLKKNKDNAVEVKPTTDSSPAAPTEAEKVLKLDQKASPKANSGSNTKESPKGKRKSVAVTETNPAASVAVSQSPSKRSKLATPAKADKTPSKKDSKVSAKPSPQPAKTSEKAKPKTLEKATALSKLPVRSVKGKKSV</sequence>
<name>E9G682_DAPPU</name>
<evidence type="ECO:0000256" key="4">
    <source>
        <dbReference type="PROSITE-ProRule" id="PRU00176"/>
    </source>
</evidence>
<feature type="compositionally biased region" description="Polar residues" evidence="5">
    <location>
        <begin position="308"/>
        <end position="321"/>
    </location>
</feature>
<dbReference type="SMART" id="SM00360">
    <property type="entry name" value="RRM"/>
    <property type="match status" value="1"/>
</dbReference>
<evidence type="ECO:0000256" key="2">
    <source>
        <dbReference type="ARBA" id="ARBA00022884"/>
    </source>
</evidence>
<gene>
    <name evidence="7" type="ORF">DAPPUDRAFT_222793</name>
</gene>
<evidence type="ECO:0000256" key="5">
    <source>
        <dbReference type="SAM" id="MobiDB-lite"/>
    </source>
</evidence>
<feature type="compositionally biased region" description="Basic and acidic residues" evidence="5">
    <location>
        <begin position="352"/>
        <end position="363"/>
    </location>
</feature>
<dbReference type="GO" id="GO:0003723">
    <property type="term" value="F:RNA binding"/>
    <property type="evidence" value="ECO:0000318"/>
    <property type="project" value="GO_Central"/>
</dbReference>
<dbReference type="GO" id="GO:0000447">
    <property type="term" value="P:endonucleolytic cleavage in ITS1 to separate SSU-rRNA from 5.8S rRNA and LSU-rRNA from tricistronic rRNA transcript (SSU-rRNA, 5.8S rRNA, LSU-rRNA)"/>
    <property type="evidence" value="ECO:0000318"/>
    <property type="project" value="GO_Central"/>
</dbReference>
<dbReference type="SUPFAM" id="SSF54928">
    <property type="entry name" value="RNA-binding domain, RBD"/>
    <property type="match status" value="1"/>
</dbReference>
<dbReference type="AlphaFoldDB" id="E9G682"/>
<feature type="compositionally biased region" description="Low complexity" evidence="5">
    <location>
        <begin position="391"/>
        <end position="402"/>
    </location>
</feature>
<evidence type="ECO:0000313" key="8">
    <source>
        <dbReference type="Proteomes" id="UP000000305"/>
    </source>
</evidence>
<feature type="compositionally biased region" description="Low complexity" evidence="5">
    <location>
        <begin position="285"/>
        <end position="300"/>
    </location>
</feature>
<dbReference type="Pfam" id="PF00076">
    <property type="entry name" value="RRM_1"/>
    <property type="match status" value="1"/>
</dbReference>
<dbReference type="STRING" id="6669.E9G682"/>
<dbReference type="eggNOG" id="KOG4208">
    <property type="taxonomic scope" value="Eukaryota"/>
</dbReference>
<dbReference type="HOGENOM" id="CLU_589585_0_0_1"/>
<dbReference type="GO" id="GO:0005730">
    <property type="term" value="C:nucleolus"/>
    <property type="evidence" value="ECO:0000318"/>
    <property type="project" value="GO_Central"/>
</dbReference>
<feature type="compositionally biased region" description="Basic and acidic residues" evidence="5">
    <location>
        <begin position="1"/>
        <end position="10"/>
    </location>
</feature>
<evidence type="ECO:0000259" key="6">
    <source>
        <dbReference type="PROSITE" id="PS50102"/>
    </source>
</evidence>
<dbReference type="InterPro" id="IPR012677">
    <property type="entry name" value="Nucleotide-bd_a/b_plait_sf"/>
</dbReference>
<feature type="compositionally biased region" description="Basic and acidic residues" evidence="5">
    <location>
        <begin position="435"/>
        <end position="445"/>
    </location>
</feature>
<dbReference type="Gene3D" id="3.30.70.330">
    <property type="match status" value="1"/>
</dbReference>
<dbReference type="InParanoid" id="E9G682"/>
<reference evidence="7 8" key="1">
    <citation type="journal article" date="2011" name="Science">
        <title>The ecoresponsive genome of Daphnia pulex.</title>
        <authorList>
            <person name="Colbourne J.K."/>
            <person name="Pfrender M.E."/>
            <person name="Gilbert D."/>
            <person name="Thomas W.K."/>
            <person name="Tucker A."/>
            <person name="Oakley T.H."/>
            <person name="Tokishita S."/>
            <person name="Aerts A."/>
            <person name="Arnold G.J."/>
            <person name="Basu M.K."/>
            <person name="Bauer D.J."/>
            <person name="Caceres C.E."/>
            <person name="Carmel L."/>
            <person name="Casola C."/>
            <person name="Choi J.H."/>
            <person name="Detter J.C."/>
            <person name="Dong Q."/>
            <person name="Dusheyko S."/>
            <person name="Eads B.D."/>
            <person name="Frohlich T."/>
            <person name="Geiler-Samerotte K.A."/>
            <person name="Gerlach D."/>
            <person name="Hatcher P."/>
            <person name="Jogdeo S."/>
            <person name="Krijgsveld J."/>
            <person name="Kriventseva E.V."/>
            <person name="Kultz D."/>
            <person name="Laforsch C."/>
            <person name="Lindquist E."/>
            <person name="Lopez J."/>
            <person name="Manak J.R."/>
            <person name="Muller J."/>
            <person name="Pangilinan J."/>
            <person name="Patwardhan R.P."/>
            <person name="Pitluck S."/>
            <person name="Pritham E.J."/>
            <person name="Rechtsteiner A."/>
            <person name="Rho M."/>
            <person name="Rogozin I.B."/>
            <person name="Sakarya O."/>
            <person name="Salamov A."/>
            <person name="Schaack S."/>
            <person name="Shapiro H."/>
            <person name="Shiga Y."/>
            <person name="Skalitzky C."/>
            <person name="Smith Z."/>
            <person name="Souvorov A."/>
            <person name="Sung W."/>
            <person name="Tang Z."/>
            <person name="Tsuchiya D."/>
            <person name="Tu H."/>
            <person name="Vos H."/>
            <person name="Wang M."/>
            <person name="Wolf Y.I."/>
            <person name="Yamagata H."/>
            <person name="Yamada T."/>
            <person name="Ye Y."/>
            <person name="Shaw J.R."/>
            <person name="Andrews J."/>
            <person name="Crease T.J."/>
            <person name="Tang H."/>
            <person name="Lucas S.M."/>
            <person name="Robertson H.M."/>
            <person name="Bork P."/>
            <person name="Koonin E.V."/>
            <person name="Zdobnov E.M."/>
            <person name="Grigoriev I.V."/>
            <person name="Lynch M."/>
            <person name="Boore J.L."/>
        </authorList>
    </citation>
    <scope>NUCLEOTIDE SEQUENCE [LARGE SCALE GENOMIC DNA]</scope>
</reference>
<feature type="domain" description="RRM" evidence="6">
    <location>
        <begin position="86"/>
        <end position="164"/>
    </location>
</feature>
<feature type="region of interest" description="Disordered" evidence="5">
    <location>
        <begin position="263"/>
        <end position="464"/>
    </location>
</feature>
<feature type="compositionally biased region" description="Basic and acidic residues" evidence="5">
    <location>
        <begin position="412"/>
        <end position="424"/>
    </location>
</feature>